<dbReference type="EMBL" id="VCAZ01000053">
    <property type="protein sequence ID" value="TSN12257.1"/>
    <property type="molecule type" value="Genomic_DNA"/>
</dbReference>
<reference evidence="1 2" key="1">
    <citation type="journal article" date="2019" name="Genome Biol. Evol.">
        <title>Whole-Genome Sequencing of the Giant Devil Catfish, Bagarius yarrelli.</title>
        <authorList>
            <person name="Jiang W."/>
            <person name="Lv Y."/>
            <person name="Cheng L."/>
            <person name="Yang K."/>
            <person name="Chao B."/>
            <person name="Wang X."/>
            <person name="Li Y."/>
            <person name="Pan X."/>
            <person name="You X."/>
            <person name="Zhang Y."/>
            <person name="Yang J."/>
            <person name="Li J."/>
            <person name="Zhang X."/>
            <person name="Liu S."/>
            <person name="Sun C."/>
            <person name="Yang J."/>
            <person name="Shi Q."/>
        </authorList>
    </citation>
    <scope>NUCLEOTIDE SEQUENCE [LARGE SCALE GENOMIC DNA]</scope>
    <source>
        <strain evidence="1">JWS20170419001</strain>
        <tissue evidence="1">Muscle</tissue>
    </source>
</reference>
<evidence type="ECO:0000313" key="2">
    <source>
        <dbReference type="Proteomes" id="UP000319801"/>
    </source>
</evidence>
<comment type="caution">
    <text evidence="1">The sequence shown here is derived from an EMBL/GenBank/DDBJ whole genome shotgun (WGS) entry which is preliminary data.</text>
</comment>
<gene>
    <name evidence="1" type="ORF">Baya_9378</name>
</gene>
<accession>A0A556U688</accession>
<sequence length="88" mass="9481">MERLSSKMAVSLSCRFERLSHWCLSVTTRAVIEHPTALAVSLVPVGTLTAQRSNCCAAKAVGEPSASGSVRNRIVHLNKKGTRLKAAY</sequence>
<dbReference type="AlphaFoldDB" id="A0A556U688"/>
<name>A0A556U688_BAGYA</name>
<evidence type="ECO:0000313" key="1">
    <source>
        <dbReference type="EMBL" id="TSN12257.1"/>
    </source>
</evidence>
<organism evidence="1 2">
    <name type="scientific">Bagarius yarrelli</name>
    <name type="common">Goonch</name>
    <name type="synonym">Bagrus yarrelli</name>
    <dbReference type="NCBI Taxonomy" id="175774"/>
    <lineage>
        <taxon>Eukaryota</taxon>
        <taxon>Metazoa</taxon>
        <taxon>Chordata</taxon>
        <taxon>Craniata</taxon>
        <taxon>Vertebrata</taxon>
        <taxon>Euteleostomi</taxon>
        <taxon>Actinopterygii</taxon>
        <taxon>Neopterygii</taxon>
        <taxon>Teleostei</taxon>
        <taxon>Ostariophysi</taxon>
        <taxon>Siluriformes</taxon>
        <taxon>Sisoridae</taxon>
        <taxon>Sisorinae</taxon>
        <taxon>Bagarius</taxon>
    </lineage>
</organism>
<dbReference type="Proteomes" id="UP000319801">
    <property type="component" value="Unassembled WGS sequence"/>
</dbReference>
<keyword evidence="2" id="KW-1185">Reference proteome</keyword>
<protein>
    <submittedName>
        <fullName evidence="1">Uncharacterized protein</fullName>
    </submittedName>
</protein>
<proteinExistence type="predicted"/>